<gene>
    <name evidence="2" type="ORF">KC19_VG008000</name>
    <name evidence="3" type="ORF">KC19_VG008100</name>
    <name evidence="4" type="ORF">KC19_VG008200</name>
</gene>
<evidence type="ECO:0000313" key="3">
    <source>
        <dbReference type="EMBL" id="KAG0571390.1"/>
    </source>
</evidence>
<proteinExistence type="predicted"/>
<dbReference type="AlphaFoldDB" id="A0A8T0HKQ0"/>
<evidence type="ECO:0000313" key="4">
    <source>
        <dbReference type="EMBL" id="KAG0571391.1"/>
    </source>
</evidence>
<dbReference type="EMBL" id="CM026426">
    <property type="protein sequence ID" value="KAG0571390.1"/>
    <property type="molecule type" value="Genomic_DNA"/>
</dbReference>
<sequence length="73" mass="7957">MLVTVCVTLSAGLLDCLARPCTSLLPETARAVAGTVLLEPIKKFLNLLRAHLQAESTINQTLMRSKDKQAHNK</sequence>
<evidence type="ECO:0000313" key="5">
    <source>
        <dbReference type="Proteomes" id="UP000822688"/>
    </source>
</evidence>
<reference evidence="4" key="1">
    <citation type="submission" date="2020-06" db="EMBL/GenBank/DDBJ databases">
        <title>WGS assembly of Ceratodon purpureus strain R40.</title>
        <authorList>
            <person name="Carey S.B."/>
            <person name="Jenkins J."/>
            <person name="Shu S."/>
            <person name="Lovell J.T."/>
            <person name="Sreedasyam A."/>
            <person name="Maumus F."/>
            <person name="Tiley G.P."/>
            <person name="Fernandez-Pozo N."/>
            <person name="Barry K."/>
            <person name="Chen C."/>
            <person name="Wang M."/>
            <person name="Lipzen A."/>
            <person name="Daum C."/>
            <person name="Saski C.A."/>
            <person name="Payton A.C."/>
            <person name="Mcbreen J.C."/>
            <person name="Conrad R.E."/>
            <person name="Kollar L.M."/>
            <person name="Olsson S."/>
            <person name="Huttunen S."/>
            <person name="Landis J.B."/>
            <person name="Wickett N.J."/>
            <person name="Johnson M.G."/>
            <person name="Rensing S.A."/>
            <person name="Grimwood J."/>
            <person name="Schmutz J."/>
            <person name="Mcdaniel S.F."/>
        </authorList>
    </citation>
    <scope>NUCLEOTIDE SEQUENCE</scope>
    <source>
        <strain evidence="4">R40</strain>
    </source>
</reference>
<protein>
    <recommendedName>
        <fullName evidence="6">Secreted protein</fullName>
    </recommendedName>
</protein>
<keyword evidence="1" id="KW-0732">Signal</keyword>
<accession>A0A8T0HKQ0</accession>
<organism evidence="4 5">
    <name type="scientific">Ceratodon purpureus</name>
    <name type="common">Fire moss</name>
    <name type="synonym">Dicranum purpureum</name>
    <dbReference type="NCBI Taxonomy" id="3225"/>
    <lineage>
        <taxon>Eukaryota</taxon>
        <taxon>Viridiplantae</taxon>
        <taxon>Streptophyta</taxon>
        <taxon>Embryophyta</taxon>
        <taxon>Bryophyta</taxon>
        <taxon>Bryophytina</taxon>
        <taxon>Bryopsida</taxon>
        <taxon>Dicranidae</taxon>
        <taxon>Pseudoditrichales</taxon>
        <taxon>Ditrichaceae</taxon>
        <taxon>Ceratodon</taxon>
    </lineage>
</organism>
<evidence type="ECO:0000256" key="1">
    <source>
        <dbReference type="SAM" id="SignalP"/>
    </source>
</evidence>
<name>A0A8T0HKQ0_CERPU</name>
<evidence type="ECO:0008006" key="6">
    <source>
        <dbReference type="Google" id="ProtNLM"/>
    </source>
</evidence>
<dbReference type="Proteomes" id="UP000822688">
    <property type="component" value="Chromosome V"/>
</dbReference>
<dbReference type="EMBL" id="CM026426">
    <property type="protein sequence ID" value="KAG0571389.1"/>
    <property type="molecule type" value="Genomic_DNA"/>
</dbReference>
<feature type="chain" id="PRO_5036274497" description="Secreted protein" evidence="1">
    <location>
        <begin position="19"/>
        <end position="73"/>
    </location>
</feature>
<feature type="signal peptide" evidence="1">
    <location>
        <begin position="1"/>
        <end position="18"/>
    </location>
</feature>
<evidence type="ECO:0000313" key="2">
    <source>
        <dbReference type="EMBL" id="KAG0571389.1"/>
    </source>
</evidence>
<keyword evidence="5" id="KW-1185">Reference proteome</keyword>
<dbReference type="EMBL" id="CM026426">
    <property type="protein sequence ID" value="KAG0571391.1"/>
    <property type="molecule type" value="Genomic_DNA"/>
</dbReference>
<comment type="caution">
    <text evidence="4">The sequence shown here is derived from an EMBL/GenBank/DDBJ whole genome shotgun (WGS) entry which is preliminary data.</text>
</comment>